<sequence>MSSLTRVSRIYPKNVLLLLCDMQEKFRPTISYFPQVIANTKKLMEVASILKIPMVATEQYPKGLGPTVEELDLHKFEIKPQEKTQFSMLTQDIVKSVEKKESLILCGIEAHACILHTVFDLVEMQKEVFIPVDCVSSRSLVERKWAFKRLESFPNVHLTTVETLVLEFLKSSAHPDFKACQRFISLPSEDSDIINIL</sequence>
<name>A0A7R8D438_LEPSM</name>
<protein>
    <submittedName>
        <fullName evidence="3">Isochorismatase domain-containing protein 2,Isochorismatase domain-containing protein 2A,Isochorismatase domain-containing protein 2B</fullName>
    </submittedName>
</protein>
<dbReference type="Proteomes" id="UP000675881">
    <property type="component" value="Chromosome 6"/>
</dbReference>
<dbReference type="AlphaFoldDB" id="A0A7R8D438"/>
<dbReference type="OrthoDB" id="269496at2759"/>
<dbReference type="InterPro" id="IPR036380">
    <property type="entry name" value="Isochorismatase-like_sf"/>
</dbReference>
<evidence type="ECO:0000256" key="1">
    <source>
        <dbReference type="ARBA" id="ARBA00006336"/>
    </source>
</evidence>
<evidence type="ECO:0000313" key="4">
    <source>
        <dbReference type="Proteomes" id="UP000675881"/>
    </source>
</evidence>
<keyword evidence="4" id="KW-1185">Reference proteome</keyword>
<reference evidence="3" key="1">
    <citation type="submission" date="2021-02" db="EMBL/GenBank/DDBJ databases">
        <authorList>
            <person name="Bekaert M."/>
        </authorList>
    </citation>
    <scope>NUCLEOTIDE SEQUENCE</scope>
    <source>
        <strain evidence="3">IoA-00</strain>
    </source>
</reference>
<dbReference type="InterPro" id="IPR000868">
    <property type="entry name" value="Isochorismatase-like_dom"/>
</dbReference>
<dbReference type="EMBL" id="HG994585">
    <property type="protein sequence ID" value="CAF2970433.1"/>
    <property type="molecule type" value="Genomic_DNA"/>
</dbReference>
<dbReference type="SUPFAM" id="SSF52499">
    <property type="entry name" value="Isochorismatase-like hydrolases"/>
    <property type="match status" value="1"/>
</dbReference>
<organism evidence="3 4">
    <name type="scientific">Lepeophtheirus salmonis</name>
    <name type="common">Salmon louse</name>
    <name type="synonym">Caligus salmonis</name>
    <dbReference type="NCBI Taxonomy" id="72036"/>
    <lineage>
        <taxon>Eukaryota</taxon>
        <taxon>Metazoa</taxon>
        <taxon>Ecdysozoa</taxon>
        <taxon>Arthropoda</taxon>
        <taxon>Crustacea</taxon>
        <taxon>Multicrustacea</taxon>
        <taxon>Hexanauplia</taxon>
        <taxon>Copepoda</taxon>
        <taxon>Siphonostomatoida</taxon>
        <taxon>Caligidae</taxon>
        <taxon>Lepeophtheirus</taxon>
    </lineage>
</organism>
<evidence type="ECO:0000259" key="2">
    <source>
        <dbReference type="Pfam" id="PF00857"/>
    </source>
</evidence>
<dbReference type="PANTHER" id="PTHR14119">
    <property type="entry name" value="HYDROLASE"/>
    <property type="match status" value="1"/>
</dbReference>
<feature type="domain" description="Isochorismatase-like" evidence="2">
    <location>
        <begin position="16"/>
        <end position="153"/>
    </location>
</feature>
<accession>A0A7R8D438</accession>
<dbReference type="InterPro" id="IPR050993">
    <property type="entry name" value="Isochorismatase_domain"/>
</dbReference>
<gene>
    <name evidence="3" type="ORF">LSAA_11931</name>
</gene>
<comment type="similarity">
    <text evidence="1">Belongs to the isochorismatase family.</text>
</comment>
<evidence type="ECO:0000313" key="3">
    <source>
        <dbReference type="EMBL" id="CAF2970433.1"/>
    </source>
</evidence>
<dbReference type="PANTHER" id="PTHR14119:SF3">
    <property type="entry name" value="ISOCHORISMATASE DOMAIN-CONTAINING PROTEIN 2"/>
    <property type="match status" value="1"/>
</dbReference>
<dbReference type="Pfam" id="PF00857">
    <property type="entry name" value="Isochorismatase"/>
    <property type="match status" value="1"/>
</dbReference>
<dbReference type="Gene3D" id="3.40.50.850">
    <property type="entry name" value="Isochorismatase-like"/>
    <property type="match status" value="1"/>
</dbReference>
<proteinExistence type="inferred from homology"/>